<dbReference type="EMBL" id="BAABME010002863">
    <property type="protein sequence ID" value="GAA0156431.1"/>
    <property type="molecule type" value="Genomic_DNA"/>
</dbReference>
<protein>
    <submittedName>
        <fullName evidence="2">Uncharacterized protein</fullName>
    </submittedName>
</protein>
<gene>
    <name evidence="2" type="ORF">LIER_13934</name>
</gene>
<organism evidence="2 3">
    <name type="scientific">Lithospermum erythrorhizon</name>
    <name type="common">Purple gromwell</name>
    <name type="synonym">Lithospermum officinale var. erythrorhizon</name>
    <dbReference type="NCBI Taxonomy" id="34254"/>
    <lineage>
        <taxon>Eukaryota</taxon>
        <taxon>Viridiplantae</taxon>
        <taxon>Streptophyta</taxon>
        <taxon>Embryophyta</taxon>
        <taxon>Tracheophyta</taxon>
        <taxon>Spermatophyta</taxon>
        <taxon>Magnoliopsida</taxon>
        <taxon>eudicotyledons</taxon>
        <taxon>Gunneridae</taxon>
        <taxon>Pentapetalae</taxon>
        <taxon>asterids</taxon>
        <taxon>lamiids</taxon>
        <taxon>Boraginales</taxon>
        <taxon>Boraginaceae</taxon>
        <taxon>Boraginoideae</taxon>
        <taxon>Lithospermeae</taxon>
        <taxon>Lithospermum</taxon>
    </lineage>
</organism>
<evidence type="ECO:0000313" key="2">
    <source>
        <dbReference type="EMBL" id="GAA0156431.1"/>
    </source>
</evidence>
<feature type="compositionally biased region" description="Basic and acidic residues" evidence="1">
    <location>
        <begin position="71"/>
        <end position="81"/>
    </location>
</feature>
<evidence type="ECO:0000313" key="3">
    <source>
        <dbReference type="Proteomes" id="UP001454036"/>
    </source>
</evidence>
<evidence type="ECO:0000256" key="1">
    <source>
        <dbReference type="SAM" id="MobiDB-lite"/>
    </source>
</evidence>
<keyword evidence="3" id="KW-1185">Reference proteome</keyword>
<name>A0AAV3PZ67_LITER</name>
<accession>A0AAV3PZ67</accession>
<comment type="caution">
    <text evidence="2">The sequence shown here is derived from an EMBL/GenBank/DDBJ whole genome shotgun (WGS) entry which is preliminary data.</text>
</comment>
<sequence length="100" mass="11594">MRMRSAPGRRDMTHYCEYHHEHGHDTKVWRILNATIENLIKRGYLKEFMGNGTQRDAMRQNRKSPPLDNRPWIKPEPHEVPRITGHIDTMSGCIAGSGDS</sequence>
<dbReference type="Proteomes" id="UP001454036">
    <property type="component" value="Unassembled WGS sequence"/>
</dbReference>
<dbReference type="AlphaFoldDB" id="A0AAV3PZ67"/>
<proteinExistence type="predicted"/>
<reference evidence="2 3" key="1">
    <citation type="submission" date="2024-01" db="EMBL/GenBank/DDBJ databases">
        <title>The complete chloroplast genome sequence of Lithospermum erythrorhizon: insights into the phylogenetic relationship among Boraginaceae species and the maternal lineages of purple gromwells.</title>
        <authorList>
            <person name="Okada T."/>
            <person name="Watanabe K."/>
        </authorList>
    </citation>
    <scope>NUCLEOTIDE SEQUENCE [LARGE SCALE GENOMIC DNA]</scope>
</reference>
<feature type="region of interest" description="Disordered" evidence="1">
    <location>
        <begin position="51"/>
        <end position="100"/>
    </location>
</feature>